<gene>
    <name evidence="1" type="ORF">CROQUDRAFT_658853</name>
</gene>
<dbReference type="PANTHER" id="PTHR12901:SF10">
    <property type="entry name" value="COENZYME Q-BINDING PROTEIN COQ10, MITOCHONDRIAL"/>
    <property type="match status" value="1"/>
</dbReference>
<comment type="caution">
    <text evidence="1">The sequence shown here is derived from an EMBL/GenBank/DDBJ whole genome shotgun (WGS) entry which is preliminary data.</text>
</comment>
<evidence type="ECO:0000313" key="1">
    <source>
        <dbReference type="EMBL" id="KAG0145284.1"/>
    </source>
</evidence>
<dbReference type="InterPro" id="IPR044996">
    <property type="entry name" value="COQ10-like"/>
</dbReference>
<dbReference type="PANTHER" id="PTHR12901">
    <property type="entry name" value="SPERM PROTEIN HOMOLOG"/>
    <property type="match status" value="1"/>
</dbReference>
<dbReference type="GO" id="GO:0005739">
    <property type="term" value="C:mitochondrion"/>
    <property type="evidence" value="ECO:0007669"/>
    <property type="project" value="TreeGrafter"/>
</dbReference>
<dbReference type="GO" id="GO:0045333">
    <property type="term" value="P:cellular respiration"/>
    <property type="evidence" value="ECO:0007669"/>
    <property type="project" value="InterPro"/>
</dbReference>
<dbReference type="OrthoDB" id="292693at2759"/>
<dbReference type="Proteomes" id="UP000886653">
    <property type="component" value="Unassembled WGS sequence"/>
</dbReference>
<dbReference type="AlphaFoldDB" id="A0A9P6TB40"/>
<accession>A0A9P6TB40</accession>
<dbReference type="EMBL" id="MU167279">
    <property type="protein sequence ID" value="KAG0145284.1"/>
    <property type="molecule type" value="Genomic_DNA"/>
</dbReference>
<dbReference type="InterPro" id="IPR023393">
    <property type="entry name" value="START-like_dom_sf"/>
</dbReference>
<dbReference type="Gene3D" id="3.30.530.20">
    <property type="match status" value="1"/>
</dbReference>
<evidence type="ECO:0008006" key="3">
    <source>
        <dbReference type="Google" id="ProtNLM"/>
    </source>
</evidence>
<sequence length="196" mass="21984">MSFISFNLTLKTSSLLRPHQHFFLSLNPSTRSLFGWPSSSSSSLSGGISNINNLKDGHSKRSDLLIYKETKPLNNKKSWIQDKNLGESYMLESELVIGSKTFEERYTSHASASHSVLFKCLNSTWTFHSINELSSNAPNTPLTEVSLHLAFAFTSPLHAAIGELFWKKVSERMVLAFEGRLMEVYSKKPSPPSPRS</sequence>
<reference evidence="1" key="1">
    <citation type="submission" date="2013-11" db="EMBL/GenBank/DDBJ databases">
        <title>Genome sequence of the fusiform rust pathogen reveals effectors for host alternation and coevolution with pine.</title>
        <authorList>
            <consortium name="DOE Joint Genome Institute"/>
            <person name="Smith K."/>
            <person name="Pendleton A."/>
            <person name="Kubisiak T."/>
            <person name="Anderson C."/>
            <person name="Salamov A."/>
            <person name="Aerts A."/>
            <person name="Riley R."/>
            <person name="Clum A."/>
            <person name="Lindquist E."/>
            <person name="Ence D."/>
            <person name="Campbell M."/>
            <person name="Kronenberg Z."/>
            <person name="Feau N."/>
            <person name="Dhillon B."/>
            <person name="Hamelin R."/>
            <person name="Burleigh J."/>
            <person name="Smith J."/>
            <person name="Yandell M."/>
            <person name="Nelson C."/>
            <person name="Grigoriev I."/>
            <person name="Davis J."/>
        </authorList>
    </citation>
    <scope>NUCLEOTIDE SEQUENCE</scope>
    <source>
        <strain evidence="1">G11</strain>
    </source>
</reference>
<dbReference type="GO" id="GO:0048039">
    <property type="term" value="F:ubiquinone binding"/>
    <property type="evidence" value="ECO:0007669"/>
    <property type="project" value="InterPro"/>
</dbReference>
<evidence type="ECO:0000313" key="2">
    <source>
        <dbReference type="Proteomes" id="UP000886653"/>
    </source>
</evidence>
<name>A0A9P6TB40_9BASI</name>
<proteinExistence type="predicted"/>
<protein>
    <recommendedName>
        <fullName evidence="3">Coenzyme Q-binding protein COQ10 START domain-containing protein</fullName>
    </recommendedName>
</protein>
<keyword evidence="2" id="KW-1185">Reference proteome</keyword>
<organism evidence="1 2">
    <name type="scientific">Cronartium quercuum f. sp. fusiforme G11</name>
    <dbReference type="NCBI Taxonomy" id="708437"/>
    <lineage>
        <taxon>Eukaryota</taxon>
        <taxon>Fungi</taxon>
        <taxon>Dikarya</taxon>
        <taxon>Basidiomycota</taxon>
        <taxon>Pucciniomycotina</taxon>
        <taxon>Pucciniomycetes</taxon>
        <taxon>Pucciniales</taxon>
        <taxon>Coleosporiaceae</taxon>
        <taxon>Cronartium</taxon>
    </lineage>
</organism>